<accession>A0ABX0UEY9</accession>
<reference evidence="5 6" key="1">
    <citation type="submission" date="2020-03" db="EMBL/GenBank/DDBJ databases">
        <title>Genomic Encyclopedia of Type Strains, Phase IV (KMG-IV): sequencing the most valuable type-strain genomes for metagenomic binning, comparative biology and taxonomic classification.</title>
        <authorList>
            <person name="Goeker M."/>
        </authorList>
    </citation>
    <scope>NUCLEOTIDE SEQUENCE [LARGE SCALE GENOMIC DNA]</scope>
    <source>
        <strain evidence="5 6">DSM 101599</strain>
    </source>
</reference>
<comment type="caution">
    <text evidence="5">The sequence shown here is derived from an EMBL/GenBank/DDBJ whole genome shotgun (WGS) entry which is preliminary data.</text>
</comment>
<evidence type="ECO:0000256" key="3">
    <source>
        <dbReference type="ARBA" id="ARBA00022729"/>
    </source>
</evidence>
<keyword evidence="3" id="KW-0732">Signal</keyword>
<name>A0ABX0UEY9_9FLAO</name>
<protein>
    <submittedName>
        <fullName evidence="5">AlkP superfamily pyrophosphatase or phosphodiesterase</fullName>
    </submittedName>
</protein>
<dbReference type="PANTHER" id="PTHR10151">
    <property type="entry name" value="ECTONUCLEOTIDE PYROPHOSPHATASE/PHOSPHODIESTERASE"/>
    <property type="match status" value="1"/>
</dbReference>
<evidence type="ECO:0000256" key="1">
    <source>
        <dbReference type="ARBA" id="ARBA00022553"/>
    </source>
</evidence>
<keyword evidence="2 4" id="KW-0479">Metal-binding</keyword>
<evidence type="ECO:0000313" key="5">
    <source>
        <dbReference type="EMBL" id="NIJ46101.1"/>
    </source>
</evidence>
<keyword evidence="1" id="KW-0597">Phosphoprotein</keyword>
<dbReference type="InterPro" id="IPR002591">
    <property type="entry name" value="Phosphodiest/P_Trfase"/>
</dbReference>
<dbReference type="EMBL" id="JAASQL010000004">
    <property type="protein sequence ID" value="NIJ46101.1"/>
    <property type="molecule type" value="Genomic_DNA"/>
</dbReference>
<sequence length="549" mass="62150">MKKLLSLLLVCNICILNAQKKPKLVVGIVVDQMRYDYLLRFNDKFGSKGFNKLIENGTTYENGHYNYIPTYTAVGHTSVYTGTTPKNHGIVGNNWYDKFEQKSIYVVDDANYKTVGSESKEGQKSPYRLIASTIADQLKVAQDFKGKSIGIAIKDRSAILPVGHTADVAYWFDGANNGKWITSSYYTDKLPNWVNLYNTENKLKLDEYLASPWVTSKKIEDYTECTTDHNYFEGTFHNEDKPIFPHNLPSLKEKNGNYSLLKSTPFGNTMTLDFAKQIIKNEELGKDKTNSDFLAVSLSSTDYIGHKYGPASVEIEDTYIRLNKDLDDFISYLNSKVGNENYVLFLTADHAVVQVPHYLIDHKAPGGYFSNRELQKKLIDFTFKKYKSTKLIENISNNQIFLNRKEIGLLTLNIETLENELIEVLINYKDIHKAVSAHTLQRTEFTRAPLSLVQEGYNQKLSGDIIFTLEPTIISNGYVKGGTTHGTGYNYDTHVPIIFYGGNIAKGKAIKKPVSITQIAPTISNILKIQEPNMSSLDILIEVFEKDKE</sequence>
<evidence type="ECO:0000256" key="2">
    <source>
        <dbReference type="ARBA" id="ARBA00022723"/>
    </source>
</evidence>
<dbReference type="InterPro" id="IPR017850">
    <property type="entry name" value="Alkaline_phosphatase_core_sf"/>
</dbReference>
<dbReference type="Proteomes" id="UP000745859">
    <property type="component" value="Unassembled WGS sequence"/>
</dbReference>
<dbReference type="SUPFAM" id="SSF53649">
    <property type="entry name" value="Alkaline phosphatase-like"/>
    <property type="match status" value="1"/>
</dbReference>
<evidence type="ECO:0000313" key="6">
    <source>
        <dbReference type="Proteomes" id="UP000745859"/>
    </source>
</evidence>
<dbReference type="Pfam" id="PF01663">
    <property type="entry name" value="Phosphodiest"/>
    <property type="match status" value="1"/>
</dbReference>
<keyword evidence="6" id="KW-1185">Reference proteome</keyword>
<dbReference type="CDD" id="cd16016">
    <property type="entry name" value="AP-SPAP"/>
    <property type="match status" value="1"/>
</dbReference>
<proteinExistence type="predicted"/>
<dbReference type="InterPro" id="IPR026263">
    <property type="entry name" value="Alkaline_phosphatase_prok"/>
</dbReference>
<gene>
    <name evidence="5" type="ORF">FHR24_002579</name>
</gene>
<organism evidence="5 6">
    <name type="scientific">Wenyingzhuangia heitensis</name>
    <dbReference type="NCBI Taxonomy" id="1487859"/>
    <lineage>
        <taxon>Bacteria</taxon>
        <taxon>Pseudomonadati</taxon>
        <taxon>Bacteroidota</taxon>
        <taxon>Flavobacteriia</taxon>
        <taxon>Flavobacteriales</taxon>
        <taxon>Flavobacteriaceae</taxon>
        <taxon>Wenyingzhuangia</taxon>
    </lineage>
</organism>
<dbReference type="NCBIfam" id="NF042991">
    <property type="entry name" value="alk_phos_PafA"/>
    <property type="match status" value="1"/>
</dbReference>
<dbReference type="Gene3D" id="3.30.1360.150">
    <property type="match status" value="1"/>
</dbReference>
<dbReference type="Gene3D" id="3.40.720.10">
    <property type="entry name" value="Alkaline Phosphatase, subunit A"/>
    <property type="match status" value="1"/>
</dbReference>
<evidence type="ECO:0000256" key="4">
    <source>
        <dbReference type="PIRNR" id="PIRNR031924"/>
    </source>
</evidence>
<dbReference type="PANTHER" id="PTHR10151:SF120">
    <property type="entry name" value="BIS(5'-ADENOSYL)-TRIPHOSPHATASE"/>
    <property type="match status" value="1"/>
</dbReference>
<dbReference type="PIRSF" id="PIRSF031924">
    <property type="entry name" value="Pi-irrepressible_AP"/>
    <property type="match status" value="1"/>
</dbReference>
<dbReference type="RefSeq" id="WP_167189496.1">
    <property type="nucleotide sequence ID" value="NZ_JAASQL010000004.1"/>
</dbReference>